<feature type="compositionally biased region" description="Polar residues" evidence="12">
    <location>
        <begin position="140"/>
        <end position="150"/>
    </location>
</feature>
<reference evidence="16" key="1">
    <citation type="submission" date="2020-01" db="EMBL/GenBank/DDBJ databases">
        <authorList>
            <person name="Meier V. D."/>
            <person name="Meier V D."/>
        </authorList>
    </citation>
    <scope>NUCLEOTIDE SEQUENCE</scope>
    <source>
        <strain evidence="16">HLG_WM_MAG_10</strain>
    </source>
</reference>
<evidence type="ECO:0000256" key="7">
    <source>
        <dbReference type="ARBA" id="ARBA00022679"/>
    </source>
</evidence>
<evidence type="ECO:0000259" key="15">
    <source>
        <dbReference type="PROSITE" id="PS51826"/>
    </source>
</evidence>
<dbReference type="Gene3D" id="4.10.320.10">
    <property type="entry name" value="E3-binding domain"/>
    <property type="match status" value="1"/>
</dbReference>
<sequence length="453" mass="49490">MKIDFINKTAKPSLKLCLSLAFTIIIIHMSIIELVVPVIGESITEVTLSSWTKEDGAYVELDEIICEFESDKATVEVPAEKAGKLIWVAQEDEDISIGGVFAKIDTSVSGGESDASEEVVTPVETPKEATPAKEEEATASDSYANGHPSPTAQKLMHEHHLNAADITATGKDGRITQEDVQKAINNKSTAPAPAQKETPAPKKEEKAVVTPAKSNAAFSREQRTEKMSRMRRTIAKRLVSAKNTTAMLTTFNEVDLTEVMAMRKKYQEKFVERYGIKLGFMSLFSKACAKVLMEMPDVNAQMGEDGKSIIYNEFVDISIAISTPTGLVVPPVKNVESLNFAEIEGAIKGLAKKARDGNLTLQEMQGGTFTITNGGVFGSMMSTPIINEPQSAILGMHTIQQRPMAVNGEVKIRPMMYLALSYDHRIIDGSTSVTFLVKVKQLLEDPITLFLDL</sequence>
<evidence type="ECO:0000259" key="14">
    <source>
        <dbReference type="PROSITE" id="PS50968"/>
    </source>
</evidence>
<dbReference type="EMBL" id="CACVAQ010000200">
    <property type="protein sequence ID" value="CAA6813414.1"/>
    <property type="molecule type" value="Genomic_DNA"/>
</dbReference>
<dbReference type="GO" id="GO:0004149">
    <property type="term" value="F:dihydrolipoyllysine-residue succinyltransferase activity"/>
    <property type="evidence" value="ECO:0007669"/>
    <property type="project" value="UniProtKB-UniRule"/>
</dbReference>
<dbReference type="UniPathway" id="UPA00868">
    <property type="reaction ID" value="UER00840"/>
</dbReference>
<evidence type="ECO:0000256" key="9">
    <source>
        <dbReference type="ARBA" id="ARBA00023315"/>
    </source>
</evidence>
<evidence type="ECO:0000256" key="10">
    <source>
        <dbReference type="ARBA" id="ARBA00052761"/>
    </source>
</evidence>
<dbReference type="FunFam" id="3.30.559.10:FF:000007">
    <property type="entry name" value="Dihydrolipoamide acetyltransferase component of pyruvate dehydrogenase complex"/>
    <property type="match status" value="1"/>
</dbReference>
<comment type="function">
    <text evidence="1 11">E2 component of the 2-oxoglutarate dehydrogenase (OGDH) complex which catalyzes the second step in the conversion of 2-oxoglutarate to succinyl-CoA and CO(2).</text>
</comment>
<evidence type="ECO:0000256" key="6">
    <source>
        <dbReference type="ARBA" id="ARBA00022532"/>
    </source>
</evidence>
<dbReference type="Gene3D" id="2.40.50.100">
    <property type="match status" value="1"/>
</dbReference>
<dbReference type="AlphaFoldDB" id="A0A6S6TEI8"/>
<dbReference type="InterPro" id="IPR000089">
    <property type="entry name" value="Biotin_lipoyl"/>
</dbReference>
<keyword evidence="7 11" id="KW-0808">Transferase</keyword>
<dbReference type="Pfam" id="PF00364">
    <property type="entry name" value="Biotin_lipoyl"/>
    <property type="match status" value="1"/>
</dbReference>
<dbReference type="PROSITE" id="PS00189">
    <property type="entry name" value="LIPOYL"/>
    <property type="match status" value="1"/>
</dbReference>
<organism evidence="16">
    <name type="scientific">uncultured Aureispira sp</name>
    <dbReference type="NCBI Taxonomy" id="1331704"/>
    <lineage>
        <taxon>Bacteria</taxon>
        <taxon>Pseudomonadati</taxon>
        <taxon>Bacteroidota</taxon>
        <taxon>Saprospiria</taxon>
        <taxon>Saprospirales</taxon>
        <taxon>Saprospiraceae</taxon>
        <taxon>Aureispira</taxon>
        <taxon>environmental samples</taxon>
    </lineage>
</organism>
<accession>A0A6S6TEI8</accession>
<comment type="pathway">
    <text evidence="2 11">Amino-acid degradation; L-lysine degradation via saccharopine pathway; glutaryl-CoA from L-lysine: step 6/6.</text>
</comment>
<dbReference type="PANTHER" id="PTHR43416:SF5">
    <property type="entry name" value="DIHYDROLIPOYLLYSINE-RESIDUE SUCCINYLTRANSFERASE COMPONENT OF 2-OXOGLUTARATE DEHYDROGENASE COMPLEX, MITOCHONDRIAL"/>
    <property type="match status" value="1"/>
</dbReference>
<keyword evidence="13" id="KW-0812">Transmembrane</keyword>
<keyword evidence="6 11" id="KW-0816">Tricarboxylic acid cycle</keyword>
<feature type="region of interest" description="Disordered" evidence="12">
    <location>
        <begin position="107"/>
        <end position="150"/>
    </location>
</feature>
<comment type="cofactor">
    <cofactor evidence="11">
        <name>(R)-lipoate</name>
        <dbReference type="ChEBI" id="CHEBI:83088"/>
    </cofactor>
    <text evidence="11">Binds 1 lipoyl cofactor covalently.</text>
</comment>
<dbReference type="EC" id="2.3.1.61" evidence="4 11"/>
<comment type="catalytic activity">
    <reaction evidence="10 11">
        <text>N(6)-[(R)-dihydrolipoyl]-L-lysyl-[protein] + succinyl-CoA = N(6)-[(R)-S(8)-succinyldihydrolipoyl]-L-lysyl-[protein] + CoA</text>
        <dbReference type="Rhea" id="RHEA:15213"/>
        <dbReference type="Rhea" id="RHEA-COMP:10475"/>
        <dbReference type="Rhea" id="RHEA-COMP:20092"/>
        <dbReference type="ChEBI" id="CHEBI:57287"/>
        <dbReference type="ChEBI" id="CHEBI:57292"/>
        <dbReference type="ChEBI" id="CHEBI:83100"/>
        <dbReference type="ChEBI" id="CHEBI:83120"/>
        <dbReference type="EC" id="2.3.1.61"/>
    </reaction>
</comment>
<dbReference type="CDD" id="cd06849">
    <property type="entry name" value="lipoyl_domain"/>
    <property type="match status" value="1"/>
</dbReference>
<feature type="region of interest" description="Disordered" evidence="12">
    <location>
        <begin position="185"/>
        <end position="229"/>
    </location>
</feature>
<evidence type="ECO:0000256" key="3">
    <source>
        <dbReference type="ARBA" id="ARBA00007317"/>
    </source>
</evidence>
<dbReference type="InterPro" id="IPR001078">
    <property type="entry name" value="2-oxoacid_DH_actylTfrase"/>
</dbReference>
<keyword evidence="8 11" id="KW-0450">Lipoyl</keyword>
<evidence type="ECO:0000256" key="8">
    <source>
        <dbReference type="ARBA" id="ARBA00022823"/>
    </source>
</evidence>
<feature type="compositionally biased region" description="Basic and acidic residues" evidence="12">
    <location>
        <begin position="125"/>
        <end position="136"/>
    </location>
</feature>
<dbReference type="Pfam" id="PF00198">
    <property type="entry name" value="2-oxoacid_dh"/>
    <property type="match status" value="1"/>
</dbReference>
<evidence type="ECO:0000256" key="12">
    <source>
        <dbReference type="SAM" id="MobiDB-lite"/>
    </source>
</evidence>
<dbReference type="InterPro" id="IPR050537">
    <property type="entry name" value="2-oxoacid_dehydrogenase"/>
</dbReference>
<dbReference type="SUPFAM" id="SSF51230">
    <property type="entry name" value="Single hybrid motif"/>
    <property type="match status" value="1"/>
</dbReference>
<dbReference type="InterPro" id="IPR003016">
    <property type="entry name" value="2-oxoA_DH_lipoyl-BS"/>
</dbReference>
<dbReference type="Pfam" id="PF02817">
    <property type="entry name" value="E3_binding"/>
    <property type="match status" value="1"/>
</dbReference>
<feature type="transmembrane region" description="Helical" evidence="13">
    <location>
        <begin position="20"/>
        <end position="40"/>
    </location>
</feature>
<name>A0A6S6TEI8_9BACT</name>
<feature type="compositionally biased region" description="Low complexity" evidence="12">
    <location>
        <begin position="189"/>
        <end position="198"/>
    </location>
</feature>
<proteinExistence type="inferred from homology"/>
<dbReference type="InterPro" id="IPR023213">
    <property type="entry name" value="CAT-like_dom_sf"/>
</dbReference>
<dbReference type="SUPFAM" id="SSF47005">
    <property type="entry name" value="Peripheral subunit-binding domain of 2-oxo acid dehydrogenase complex"/>
    <property type="match status" value="1"/>
</dbReference>
<evidence type="ECO:0000256" key="2">
    <source>
        <dbReference type="ARBA" id="ARBA00005145"/>
    </source>
</evidence>
<dbReference type="PROSITE" id="PS50968">
    <property type="entry name" value="BIOTINYL_LIPOYL"/>
    <property type="match status" value="1"/>
</dbReference>
<evidence type="ECO:0000256" key="13">
    <source>
        <dbReference type="SAM" id="Phobius"/>
    </source>
</evidence>
<keyword evidence="13" id="KW-0472">Membrane</keyword>
<keyword evidence="9 11" id="KW-0012">Acyltransferase</keyword>
<keyword evidence="13" id="KW-1133">Transmembrane helix</keyword>
<feature type="domain" description="Peripheral subunit-binding (PSBD)" evidence="15">
    <location>
        <begin position="147"/>
        <end position="184"/>
    </location>
</feature>
<evidence type="ECO:0000256" key="11">
    <source>
        <dbReference type="RuleBase" id="RU361138"/>
    </source>
</evidence>
<dbReference type="SUPFAM" id="SSF52777">
    <property type="entry name" value="CoA-dependent acyltransferases"/>
    <property type="match status" value="1"/>
</dbReference>
<dbReference type="Gene3D" id="3.30.559.10">
    <property type="entry name" value="Chloramphenicol acetyltransferase-like domain"/>
    <property type="match status" value="1"/>
</dbReference>
<feature type="domain" description="Lipoyl-binding" evidence="14">
    <location>
        <begin position="31"/>
        <end position="105"/>
    </location>
</feature>
<dbReference type="NCBIfam" id="TIGR01347">
    <property type="entry name" value="sucB"/>
    <property type="match status" value="1"/>
</dbReference>
<dbReference type="NCBIfam" id="NF004309">
    <property type="entry name" value="PRK05704.1"/>
    <property type="match status" value="1"/>
</dbReference>
<dbReference type="PANTHER" id="PTHR43416">
    <property type="entry name" value="DIHYDROLIPOYLLYSINE-RESIDUE SUCCINYLTRANSFERASE COMPONENT OF 2-OXOGLUTARATE DEHYDROGENASE COMPLEX, MITOCHONDRIAL-RELATED"/>
    <property type="match status" value="1"/>
</dbReference>
<evidence type="ECO:0000256" key="5">
    <source>
        <dbReference type="ARBA" id="ARBA00019511"/>
    </source>
</evidence>
<dbReference type="InterPro" id="IPR006255">
    <property type="entry name" value="SucB"/>
</dbReference>
<dbReference type="InterPro" id="IPR011053">
    <property type="entry name" value="Single_hybrid_motif"/>
</dbReference>
<protein>
    <recommendedName>
        <fullName evidence="5 11">Dihydrolipoyllysine-residue succinyltransferase component of 2-oxoglutarate dehydrogenase complex</fullName>
        <ecNumber evidence="4 11">2.3.1.61</ecNumber>
    </recommendedName>
    <alternativeName>
        <fullName evidence="11">2-oxoglutarate dehydrogenase complex component E2</fullName>
    </alternativeName>
</protein>
<dbReference type="GO" id="GO:0045252">
    <property type="term" value="C:oxoglutarate dehydrogenase complex"/>
    <property type="evidence" value="ECO:0007669"/>
    <property type="project" value="UniProtKB-UniRule"/>
</dbReference>
<dbReference type="InterPro" id="IPR036625">
    <property type="entry name" value="E3-bd_dom_sf"/>
</dbReference>
<evidence type="ECO:0000256" key="1">
    <source>
        <dbReference type="ARBA" id="ARBA00004052"/>
    </source>
</evidence>
<dbReference type="GO" id="GO:0006099">
    <property type="term" value="P:tricarboxylic acid cycle"/>
    <property type="evidence" value="ECO:0007669"/>
    <property type="project" value="UniProtKB-UniRule"/>
</dbReference>
<gene>
    <name evidence="16" type="ORF">HELGO_WM39967</name>
</gene>
<evidence type="ECO:0000313" key="16">
    <source>
        <dbReference type="EMBL" id="CAA6813414.1"/>
    </source>
</evidence>
<dbReference type="PROSITE" id="PS51826">
    <property type="entry name" value="PSBD"/>
    <property type="match status" value="1"/>
</dbReference>
<evidence type="ECO:0000256" key="4">
    <source>
        <dbReference type="ARBA" id="ARBA00012945"/>
    </source>
</evidence>
<dbReference type="GO" id="GO:0033512">
    <property type="term" value="P:L-lysine catabolic process to acetyl-CoA via saccharopine"/>
    <property type="evidence" value="ECO:0007669"/>
    <property type="project" value="UniProtKB-UniRule"/>
</dbReference>
<comment type="similarity">
    <text evidence="3 11">Belongs to the 2-oxoacid dehydrogenase family.</text>
</comment>
<dbReference type="InterPro" id="IPR004167">
    <property type="entry name" value="PSBD"/>
</dbReference>